<gene>
    <name evidence="6" type="ORF">PS9374_00575</name>
</gene>
<feature type="domain" description="NlpC/P60" evidence="5">
    <location>
        <begin position="65"/>
        <end position="183"/>
    </location>
</feature>
<reference evidence="6 7" key="1">
    <citation type="journal article" date="2016" name="Genome Announc.">
        <title>Draft Genome Sequence of Planomonospora sphaerica JCM9374, a Rare Actinomycete.</title>
        <authorList>
            <person name="Dohra H."/>
            <person name="Suzuki T."/>
            <person name="Inoue Y."/>
            <person name="Kodani S."/>
        </authorList>
    </citation>
    <scope>NUCLEOTIDE SEQUENCE [LARGE SCALE GENOMIC DNA]</scope>
    <source>
        <strain evidence="6 7">JCM 9374</strain>
    </source>
</reference>
<dbReference type="STRING" id="161355.PS9374_00575"/>
<dbReference type="PANTHER" id="PTHR47053:SF1">
    <property type="entry name" value="MUREIN DD-ENDOPEPTIDASE MEPH-RELATED"/>
    <property type="match status" value="1"/>
</dbReference>
<dbReference type="InterPro" id="IPR038765">
    <property type="entry name" value="Papain-like_cys_pep_sf"/>
</dbReference>
<organism evidence="6 7">
    <name type="scientific">Planomonospora sphaerica</name>
    <dbReference type="NCBI Taxonomy" id="161355"/>
    <lineage>
        <taxon>Bacteria</taxon>
        <taxon>Bacillati</taxon>
        <taxon>Actinomycetota</taxon>
        <taxon>Actinomycetes</taxon>
        <taxon>Streptosporangiales</taxon>
        <taxon>Streptosporangiaceae</taxon>
        <taxon>Planomonospora</taxon>
    </lineage>
</organism>
<sequence length="184" mass="19289">MGGFALTLTASAGAVGMNSAQARAATNGATAVQAGAVAVTRMSGAPLTGASAKAVTRLSKAARQKAKAAKAVSVAKRQVGAPYRWGGTGPRAFDCSGLAQYSWRKAGVRLPRITHSQYRAVRKKVSWRSLRPGDLLFFYGKGHVGIYVGKGRMVHAPSSGRTVRIVKLKHYYRSSFAGAVRPGG</sequence>
<evidence type="ECO:0000259" key="5">
    <source>
        <dbReference type="PROSITE" id="PS51935"/>
    </source>
</evidence>
<evidence type="ECO:0000313" key="6">
    <source>
        <dbReference type="EMBL" id="GAT64943.1"/>
    </source>
</evidence>
<dbReference type="GO" id="GO:0006508">
    <property type="term" value="P:proteolysis"/>
    <property type="evidence" value="ECO:0007669"/>
    <property type="project" value="UniProtKB-KW"/>
</dbReference>
<dbReference type="PANTHER" id="PTHR47053">
    <property type="entry name" value="MUREIN DD-ENDOPEPTIDASE MEPH-RELATED"/>
    <property type="match status" value="1"/>
</dbReference>
<dbReference type="AlphaFoldDB" id="A0A161M7K9"/>
<dbReference type="Gene3D" id="3.90.1720.10">
    <property type="entry name" value="endopeptidase domain like (from Nostoc punctiforme)"/>
    <property type="match status" value="1"/>
</dbReference>
<proteinExistence type="inferred from homology"/>
<dbReference type="GO" id="GO:0008234">
    <property type="term" value="F:cysteine-type peptidase activity"/>
    <property type="evidence" value="ECO:0007669"/>
    <property type="project" value="UniProtKB-KW"/>
</dbReference>
<evidence type="ECO:0000256" key="4">
    <source>
        <dbReference type="ARBA" id="ARBA00022807"/>
    </source>
</evidence>
<dbReference type="EMBL" id="BDCX01000001">
    <property type="protein sequence ID" value="GAT64943.1"/>
    <property type="molecule type" value="Genomic_DNA"/>
</dbReference>
<dbReference type="PROSITE" id="PS51935">
    <property type="entry name" value="NLPC_P60"/>
    <property type="match status" value="1"/>
</dbReference>
<evidence type="ECO:0000256" key="2">
    <source>
        <dbReference type="ARBA" id="ARBA00022670"/>
    </source>
</evidence>
<dbReference type="Pfam" id="PF00877">
    <property type="entry name" value="NLPC_P60"/>
    <property type="match status" value="1"/>
</dbReference>
<evidence type="ECO:0000313" key="7">
    <source>
        <dbReference type="Proteomes" id="UP000077701"/>
    </source>
</evidence>
<comment type="caution">
    <text evidence="6">The sequence shown here is derived from an EMBL/GenBank/DDBJ whole genome shotgun (WGS) entry which is preliminary data.</text>
</comment>
<evidence type="ECO:0000256" key="1">
    <source>
        <dbReference type="ARBA" id="ARBA00007074"/>
    </source>
</evidence>
<reference evidence="7" key="2">
    <citation type="submission" date="2016-04" db="EMBL/GenBank/DDBJ databases">
        <title>Planomonospora sphaerica JCM9374 whole genome shotgun sequence.</title>
        <authorList>
            <person name="Suzuki T."/>
            <person name="Dohra H."/>
            <person name="Kodani S."/>
        </authorList>
    </citation>
    <scope>NUCLEOTIDE SEQUENCE [LARGE SCALE GENOMIC DNA]</scope>
    <source>
        <strain evidence="7">JCM 9374</strain>
    </source>
</reference>
<name>A0A161M7K9_9ACTN</name>
<dbReference type="InterPro" id="IPR000064">
    <property type="entry name" value="NLP_P60_dom"/>
</dbReference>
<accession>A0A161M7K9</accession>
<protein>
    <submittedName>
        <fullName evidence="6">Glycoside hydrolase</fullName>
    </submittedName>
</protein>
<dbReference type="InterPro" id="IPR051202">
    <property type="entry name" value="Peptidase_C40"/>
</dbReference>
<keyword evidence="2" id="KW-0645">Protease</keyword>
<keyword evidence="4" id="KW-0788">Thiol protease</keyword>
<dbReference type="SUPFAM" id="SSF54001">
    <property type="entry name" value="Cysteine proteinases"/>
    <property type="match status" value="1"/>
</dbReference>
<keyword evidence="3 6" id="KW-0378">Hydrolase</keyword>
<keyword evidence="7" id="KW-1185">Reference proteome</keyword>
<comment type="similarity">
    <text evidence="1">Belongs to the peptidase C40 family.</text>
</comment>
<dbReference type="Proteomes" id="UP000077701">
    <property type="component" value="Unassembled WGS sequence"/>
</dbReference>
<evidence type="ECO:0000256" key="3">
    <source>
        <dbReference type="ARBA" id="ARBA00022801"/>
    </source>
</evidence>